<feature type="transmembrane region" description="Helical" evidence="1">
    <location>
        <begin position="164"/>
        <end position="184"/>
    </location>
</feature>
<proteinExistence type="predicted"/>
<name>A0A0W1JNF6_DESHA</name>
<comment type="caution">
    <text evidence="2">The sequence shown here is derived from an EMBL/GenBank/DDBJ whole genome shotgun (WGS) entry which is preliminary data.</text>
</comment>
<protein>
    <recommendedName>
        <fullName evidence="4">Potassium channel domain-containing protein</fullName>
    </recommendedName>
</protein>
<accession>A0A0W1JNF6</accession>
<evidence type="ECO:0000256" key="1">
    <source>
        <dbReference type="SAM" id="Phobius"/>
    </source>
</evidence>
<dbReference type="EMBL" id="LOCK01000009">
    <property type="protein sequence ID" value="KTE92997.1"/>
    <property type="molecule type" value="Genomic_DNA"/>
</dbReference>
<dbReference type="RefSeq" id="WP_011461630.1">
    <property type="nucleotide sequence ID" value="NZ_JAYFNZ010000006.1"/>
</dbReference>
<organism evidence="2 3">
    <name type="scientific">Desulfitobacterium hafniense</name>
    <name type="common">Desulfitobacterium frappieri</name>
    <dbReference type="NCBI Taxonomy" id="49338"/>
    <lineage>
        <taxon>Bacteria</taxon>
        <taxon>Bacillati</taxon>
        <taxon>Bacillota</taxon>
        <taxon>Clostridia</taxon>
        <taxon>Eubacteriales</taxon>
        <taxon>Desulfitobacteriaceae</taxon>
        <taxon>Desulfitobacterium</taxon>
    </lineage>
</organism>
<dbReference type="Proteomes" id="UP000054623">
    <property type="component" value="Unassembled WGS sequence"/>
</dbReference>
<reference evidence="2 3" key="1">
    <citation type="submission" date="2015-12" db="EMBL/GenBank/DDBJ databases">
        <title>Draft Genome Sequence of Desulfitobacterium hafniense Strain DH, a Sulfate-reducing Bacterium Isolated from Paddy Soils.</title>
        <authorList>
            <person name="Bao P."/>
            <person name="Zhang X."/>
            <person name="Li G."/>
        </authorList>
    </citation>
    <scope>NUCLEOTIDE SEQUENCE [LARGE SCALE GENOMIC DNA]</scope>
    <source>
        <strain evidence="2 3">DH</strain>
    </source>
</reference>
<evidence type="ECO:0000313" key="3">
    <source>
        <dbReference type="Proteomes" id="UP000054623"/>
    </source>
</evidence>
<keyword evidence="1" id="KW-1133">Transmembrane helix</keyword>
<feature type="transmembrane region" description="Helical" evidence="1">
    <location>
        <begin position="122"/>
        <end position="144"/>
    </location>
</feature>
<dbReference type="AlphaFoldDB" id="A0A0W1JNF6"/>
<feature type="transmembrane region" description="Helical" evidence="1">
    <location>
        <begin position="54"/>
        <end position="74"/>
    </location>
</feature>
<keyword evidence="1" id="KW-0472">Membrane</keyword>
<dbReference type="OrthoDB" id="9785285at2"/>
<keyword evidence="1" id="KW-0812">Transmembrane</keyword>
<sequence>MVYGSITDYSSYADSYLSNYPRPSFLGHIKRTAPIPPQEEEERFEAKRAAHANVWLLVPAMTGTVAYYLFTSIFRGIRQREEEDKAVAGKIGSVVYTGIVTAGLSAYIYSVLILADGHLMDVYWPIAGAITVQLLYFAAVYTWLYRLDYSSFSAEVEDEPIEELLTFLYFSITNFATTGSSVFPESITARLLVGLQVLFLVFSFTMGLVFFTNP</sequence>
<evidence type="ECO:0000313" key="2">
    <source>
        <dbReference type="EMBL" id="KTE92997.1"/>
    </source>
</evidence>
<gene>
    <name evidence="2" type="ORF">AT727_16150</name>
</gene>
<feature type="transmembrane region" description="Helical" evidence="1">
    <location>
        <begin position="191"/>
        <end position="211"/>
    </location>
</feature>
<feature type="transmembrane region" description="Helical" evidence="1">
    <location>
        <begin position="94"/>
        <end position="115"/>
    </location>
</feature>
<evidence type="ECO:0008006" key="4">
    <source>
        <dbReference type="Google" id="ProtNLM"/>
    </source>
</evidence>